<feature type="region of interest" description="Disordered" evidence="1">
    <location>
        <begin position="209"/>
        <end position="229"/>
    </location>
</feature>
<keyword evidence="2" id="KW-0812">Transmembrane</keyword>
<dbReference type="KEGG" id="mik:FOE78_15315"/>
<dbReference type="EMBL" id="CP041692">
    <property type="protein sequence ID" value="QDP97113.1"/>
    <property type="molecule type" value="Genomic_DNA"/>
</dbReference>
<sequence length="283" mass="30423">MTQRFNPPPGWPQPPKGWKPPHDWQPPSSWPPPPPGWQFWVKKREGRGKWIGIAAAVGIFALVIGVATHDRSGHQGAAATVVDSPTPSGHSARSNEARAATVGLIDPSTNGLTSDQLDQASAQAGWLMQREDLNFRYSGATELRTLAADYSELGVGGRKVPARLREAARLMAKGAKAADQRRYQTALNDYAKAAAKLNTVPALLRSDVRNSERSTGARMSPRPGAENAQYGDLFPVETKTREVTVKAWIDGDTEKSTKSGGGAYPGSTGPRCYAPGGKTWKPC</sequence>
<keyword evidence="2" id="KW-0472">Membrane</keyword>
<evidence type="ECO:0000256" key="2">
    <source>
        <dbReference type="SAM" id="Phobius"/>
    </source>
</evidence>
<dbReference type="RefSeq" id="WP_143987074.1">
    <property type="nucleotide sequence ID" value="NZ_CP041692.1"/>
</dbReference>
<gene>
    <name evidence="3" type="ORF">FOE78_15315</name>
</gene>
<dbReference type="Proteomes" id="UP000319263">
    <property type="component" value="Chromosome"/>
</dbReference>
<protein>
    <submittedName>
        <fullName evidence="3">Uncharacterized protein</fullName>
    </submittedName>
</protein>
<feature type="transmembrane region" description="Helical" evidence="2">
    <location>
        <begin position="50"/>
        <end position="68"/>
    </location>
</feature>
<evidence type="ECO:0000313" key="3">
    <source>
        <dbReference type="EMBL" id="QDP97113.1"/>
    </source>
</evidence>
<evidence type="ECO:0000256" key="1">
    <source>
        <dbReference type="SAM" id="MobiDB-lite"/>
    </source>
</evidence>
<feature type="compositionally biased region" description="Pro residues" evidence="1">
    <location>
        <begin position="1"/>
        <end position="18"/>
    </location>
</feature>
<dbReference type="AlphaFoldDB" id="A0A516Q0Z9"/>
<dbReference type="OrthoDB" id="5241375at2"/>
<accession>A0A516Q0Z9</accession>
<reference evidence="3 4" key="1">
    <citation type="submission" date="2019-07" db="EMBL/GenBank/DDBJ databases">
        <title>Microlunatus dokdonensis sp. nov. isolated from the rhizospheric soil of the wild plant Elymus tsukushiensis.</title>
        <authorList>
            <person name="Ghim S.-Y."/>
            <person name="Hwang Y.-J."/>
            <person name="Son J.-S."/>
            <person name="Shin J.-H."/>
        </authorList>
    </citation>
    <scope>NUCLEOTIDE SEQUENCE [LARGE SCALE GENOMIC DNA]</scope>
    <source>
        <strain evidence="3 4">KUDC0627</strain>
    </source>
</reference>
<keyword evidence="4" id="KW-1185">Reference proteome</keyword>
<feature type="region of interest" description="Disordered" evidence="1">
    <location>
        <begin position="1"/>
        <end position="36"/>
    </location>
</feature>
<evidence type="ECO:0000313" key="4">
    <source>
        <dbReference type="Proteomes" id="UP000319263"/>
    </source>
</evidence>
<proteinExistence type="predicted"/>
<keyword evidence="2" id="KW-1133">Transmembrane helix</keyword>
<organism evidence="3 4">
    <name type="scientific">Microlunatus elymi</name>
    <dbReference type="NCBI Taxonomy" id="2596828"/>
    <lineage>
        <taxon>Bacteria</taxon>
        <taxon>Bacillati</taxon>
        <taxon>Actinomycetota</taxon>
        <taxon>Actinomycetes</taxon>
        <taxon>Propionibacteriales</taxon>
        <taxon>Propionibacteriaceae</taxon>
        <taxon>Microlunatus</taxon>
    </lineage>
</organism>
<name>A0A516Q0Z9_9ACTN</name>
<feature type="region of interest" description="Disordered" evidence="1">
    <location>
        <begin position="252"/>
        <end position="283"/>
    </location>
</feature>